<evidence type="ECO:0008006" key="3">
    <source>
        <dbReference type="Google" id="ProtNLM"/>
    </source>
</evidence>
<dbReference type="AlphaFoldDB" id="A0A8T2IRB8"/>
<dbReference type="EMBL" id="JAACNH010000009">
    <property type="protein sequence ID" value="KAG8433011.1"/>
    <property type="molecule type" value="Genomic_DNA"/>
</dbReference>
<reference evidence="1" key="1">
    <citation type="thesis" date="2020" institute="ProQuest LLC" country="789 East Eisenhower Parkway, Ann Arbor, MI, USA">
        <title>Comparative Genomics and Chromosome Evolution.</title>
        <authorList>
            <person name="Mudd A.B."/>
        </authorList>
    </citation>
    <scope>NUCLEOTIDE SEQUENCE</scope>
    <source>
        <strain evidence="1">Female2</strain>
        <tissue evidence="1">Blood</tissue>
    </source>
</reference>
<protein>
    <recommendedName>
        <fullName evidence="3">SWIM-type domain-containing protein</fullName>
    </recommendedName>
</protein>
<keyword evidence="2" id="KW-1185">Reference proteome</keyword>
<evidence type="ECO:0000313" key="1">
    <source>
        <dbReference type="EMBL" id="KAG8433011.1"/>
    </source>
</evidence>
<proteinExistence type="predicted"/>
<accession>A0A8T2IRB8</accession>
<dbReference type="Proteomes" id="UP000812440">
    <property type="component" value="Chromosome 9"/>
</dbReference>
<evidence type="ECO:0000313" key="2">
    <source>
        <dbReference type="Proteomes" id="UP000812440"/>
    </source>
</evidence>
<comment type="caution">
    <text evidence="1">The sequence shown here is derived from an EMBL/GenBank/DDBJ whole genome shotgun (WGS) entry which is preliminary data.</text>
</comment>
<gene>
    <name evidence="1" type="ORF">GDO86_017325</name>
</gene>
<name>A0A8T2IRB8_9PIPI</name>
<organism evidence="1 2">
    <name type="scientific">Hymenochirus boettgeri</name>
    <name type="common">Congo dwarf clawed frog</name>
    <dbReference type="NCBI Taxonomy" id="247094"/>
    <lineage>
        <taxon>Eukaryota</taxon>
        <taxon>Metazoa</taxon>
        <taxon>Chordata</taxon>
        <taxon>Craniata</taxon>
        <taxon>Vertebrata</taxon>
        <taxon>Euteleostomi</taxon>
        <taxon>Amphibia</taxon>
        <taxon>Batrachia</taxon>
        <taxon>Anura</taxon>
        <taxon>Pipoidea</taxon>
        <taxon>Pipidae</taxon>
        <taxon>Pipinae</taxon>
        <taxon>Hymenochirus</taxon>
    </lineage>
</organism>
<sequence length="91" mass="10911">MSFFKMTVQGLEKNYSAFEFNENSLLERYKTSYSSIIYSNKLLCGCQVRRNWCTHTVHRITVLTNKHKSTINWIYPNNLFVFNIYICKKKI</sequence>